<name>A0A5N8VKM8_9ACTN</name>
<feature type="region of interest" description="Disordered" evidence="1">
    <location>
        <begin position="33"/>
        <end position="59"/>
    </location>
</feature>
<dbReference type="Pfam" id="PF00561">
    <property type="entry name" value="Abhydrolase_1"/>
    <property type="match status" value="1"/>
</dbReference>
<dbReference type="PANTHER" id="PTHR43798">
    <property type="entry name" value="MONOACYLGLYCEROL LIPASE"/>
    <property type="match status" value="1"/>
</dbReference>
<evidence type="ECO:0000313" key="4">
    <source>
        <dbReference type="Proteomes" id="UP000325849"/>
    </source>
</evidence>
<comment type="caution">
    <text evidence="3">The sequence shown here is derived from an EMBL/GenBank/DDBJ whole genome shotgun (WGS) entry which is preliminary data.</text>
</comment>
<dbReference type="GO" id="GO:0016787">
    <property type="term" value="F:hydrolase activity"/>
    <property type="evidence" value="ECO:0007669"/>
    <property type="project" value="UniProtKB-KW"/>
</dbReference>
<protein>
    <submittedName>
        <fullName evidence="3">Alpha/beta hydrolase</fullName>
    </submittedName>
</protein>
<dbReference type="Gene3D" id="3.40.50.1820">
    <property type="entry name" value="alpha/beta hydrolase"/>
    <property type="match status" value="1"/>
</dbReference>
<evidence type="ECO:0000256" key="1">
    <source>
        <dbReference type="SAM" id="MobiDB-lite"/>
    </source>
</evidence>
<accession>A0A5N8VKM8</accession>
<dbReference type="SUPFAM" id="SSF53474">
    <property type="entry name" value="alpha/beta-Hydrolases"/>
    <property type="match status" value="1"/>
</dbReference>
<proteinExistence type="predicted"/>
<dbReference type="InterPro" id="IPR050266">
    <property type="entry name" value="AB_hydrolase_sf"/>
</dbReference>
<keyword evidence="4" id="KW-1185">Reference proteome</keyword>
<dbReference type="AlphaFoldDB" id="A0A5N8VKM8"/>
<dbReference type="OrthoDB" id="2987348at2"/>
<dbReference type="Proteomes" id="UP000325849">
    <property type="component" value="Unassembled WGS sequence"/>
</dbReference>
<dbReference type="RefSeq" id="WP_152893498.1">
    <property type="nucleotide sequence ID" value="NZ_VJZD01000179.1"/>
</dbReference>
<dbReference type="PRINTS" id="PR00412">
    <property type="entry name" value="EPOXHYDRLASE"/>
</dbReference>
<dbReference type="InterPro" id="IPR000639">
    <property type="entry name" value="Epox_hydrolase-like"/>
</dbReference>
<dbReference type="InterPro" id="IPR000073">
    <property type="entry name" value="AB_hydrolase_1"/>
</dbReference>
<keyword evidence="3" id="KW-0378">Hydrolase</keyword>
<evidence type="ECO:0000259" key="2">
    <source>
        <dbReference type="Pfam" id="PF00561"/>
    </source>
</evidence>
<reference evidence="3 4" key="1">
    <citation type="submission" date="2019-07" db="EMBL/GenBank/DDBJ databases">
        <title>New species of Amycolatopsis and Streptomyces.</title>
        <authorList>
            <person name="Duangmal K."/>
            <person name="Teo W.F.A."/>
            <person name="Lipun K."/>
        </authorList>
    </citation>
    <scope>NUCLEOTIDE SEQUENCE [LARGE SCALE GENOMIC DNA]</scope>
    <source>
        <strain evidence="3 4">NBRC 109810</strain>
    </source>
</reference>
<organism evidence="3 4">
    <name type="scientific">Streptomyces adustus</name>
    <dbReference type="NCBI Taxonomy" id="1609272"/>
    <lineage>
        <taxon>Bacteria</taxon>
        <taxon>Bacillati</taxon>
        <taxon>Actinomycetota</taxon>
        <taxon>Actinomycetes</taxon>
        <taxon>Kitasatosporales</taxon>
        <taxon>Streptomycetaceae</taxon>
        <taxon>Streptomyces</taxon>
    </lineage>
</organism>
<dbReference type="InterPro" id="IPR029058">
    <property type="entry name" value="AB_hydrolase_fold"/>
</dbReference>
<gene>
    <name evidence="3" type="ORF">FNH09_32575</name>
</gene>
<feature type="domain" description="AB hydrolase-1" evidence="2">
    <location>
        <begin position="82"/>
        <end position="239"/>
    </location>
</feature>
<sequence length="357" mass="38404">MERRSFGKLFGVGVTGAAAPSIAGAHSASAPWATAGRGAPTGGDVSAEETEAGAGSSFGPLKQIRAGELNVGYAEAGPAHGPVVLLLHGWPYDIHSFEAATPLLTAHGYRVIVPYLRGYGTTTFLSPKTPRNGEQAAVAMDIIALMDALRIDRAVVGGFDWGGRTADIIAAQWPERCKALVSMGGYLILSQKALRQPAPPAKEYPFWYAYYFCTDRGELGLKEYRHDLAKLVWHTASPTWHFSDATFDRTAKAFDNPDYVPVVISNYRWRLELAPTDPRYADLEARLAEGPAIGVPTVGLDGELDPFAPSGGDSSYRDKYTGPYVHRTLKGIGHNVPQEAPAAFAQAVLEADRMSRG</sequence>
<dbReference type="EMBL" id="VJZD01000179">
    <property type="protein sequence ID" value="MPY35797.1"/>
    <property type="molecule type" value="Genomic_DNA"/>
</dbReference>
<evidence type="ECO:0000313" key="3">
    <source>
        <dbReference type="EMBL" id="MPY35797.1"/>
    </source>
</evidence>